<accession>A0A367LTB7</accession>
<dbReference type="EMBL" id="QORE01004145">
    <property type="protein sequence ID" value="RCI64041.1"/>
    <property type="molecule type" value="Genomic_DNA"/>
</dbReference>
<feature type="non-terminal residue" evidence="1">
    <location>
        <position position="80"/>
    </location>
</feature>
<dbReference type="Proteomes" id="UP000253594">
    <property type="component" value="Unassembled WGS sequence"/>
</dbReference>
<feature type="non-terminal residue" evidence="1">
    <location>
        <position position="1"/>
    </location>
</feature>
<proteinExistence type="predicted"/>
<dbReference type="AlphaFoldDB" id="A0A367LTB7"/>
<protein>
    <submittedName>
        <fullName evidence="1">Uncharacterized protein</fullName>
    </submittedName>
</protein>
<gene>
    <name evidence="1" type="ORF">DT376_45190</name>
</gene>
<name>A0A367LTB7_PSEAI</name>
<organism evidence="1 2">
    <name type="scientific">Pseudomonas aeruginosa</name>
    <dbReference type="NCBI Taxonomy" id="287"/>
    <lineage>
        <taxon>Bacteria</taxon>
        <taxon>Pseudomonadati</taxon>
        <taxon>Pseudomonadota</taxon>
        <taxon>Gammaproteobacteria</taxon>
        <taxon>Pseudomonadales</taxon>
        <taxon>Pseudomonadaceae</taxon>
        <taxon>Pseudomonas</taxon>
    </lineage>
</organism>
<evidence type="ECO:0000313" key="2">
    <source>
        <dbReference type="Proteomes" id="UP000253594"/>
    </source>
</evidence>
<comment type="caution">
    <text evidence="1">The sequence shown here is derived from an EMBL/GenBank/DDBJ whole genome shotgun (WGS) entry which is preliminary data.</text>
</comment>
<sequence>VTAVAWLERGDYLKREENHTQIFPARLDVSEEEAEKRLLKAELPQRRLEEFRAILRFLYGADADERVNTAQLMQLTSLES</sequence>
<evidence type="ECO:0000313" key="1">
    <source>
        <dbReference type="EMBL" id="RCI64041.1"/>
    </source>
</evidence>
<reference evidence="1 2" key="1">
    <citation type="submission" date="2018-07" db="EMBL/GenBank/DDBJ databases">
        <title>Mechanisms of high-level aminoglycoside resistance among Gram-negative pathogens in Brazil.</title>
        <authorList>
            <person name="Ballaben A.S."/>
            <person name="Darini A.L.C."/>
            <person name="Doi Y."/>
        </authorList>
    </citation>
    <scope>NUCLEOTIDE SEQUENCE [LARGE SCALE GENOMIC DNA]</scope>
    <source>
        <strain evidence="1 2">B2-305</strain>
    </source>
</reference>